<proteinExistence type="inferred from homology"/>
<evidence type="ECO:0000256" key="8">
    <source>
        <dbReference type="ARBA" id="ARBA00023136"/>
    </source>
</evidence>
<reference evidence="14" key="1">
    <citation type="submission" date="2019-11" db="EMBL/GenBank/DDBJ databases">
        <authorList>
            <person name="Liu Y."/>
            <person name="Hou J."/>
            <person name="Li T.-Q."/>
            <person name="Guan C.-H."/>
            <person name="Wu X."/>
            <person name="Wu H.-Z."/>
            <person name="Ling F."/>
            <person name="Zhang R."/>
            <person name="Shi X.-G."/>
            <person name="Ren J.-P."/>
            <person name="Chen E.-F."/>
            <person name="Sun J.-M."/>
        </authorList>
    </citation>
    <scope>NUCLEOTIDE SEQUENCE</scope>
    <source>
        <strain evidence="14">Adult_tree_wgs_1</strain>
        <tissue evidence="14">Leaves</tissue>
    </source>
</reference>
<sequence length="815" mass="89835">MGSLVMEPDDIASYASSTFHPEDNFSTICMSVGKINSRGIFHDDPLNFSVPLLLIQLSLASLVILFSSRLLKYLGQPSMVPQILGGIILGPSVLGRTGGFTEHFFPLRGFIILDALAAFGYIFYFFLIGVQMDPWIVKKIERREIIIGVSTVALALVLSISWSFLVLAKITIGLGTAGSLPVVATAESALSFPMMAQYLTEQKMINSEFGRLALSCSVASNLFSFCIITLTILTNQQSGERFQILKTLCSGVAMALVIFGVVRPMIMRILKRKTKGESLTEEFICIILVGVLVAAFSSQALGLHIGYGPLLYGLALPAGPPLGSAVVDKLELINSWLFMPLYFVKNGLVTDIFSVDFKSYLVVQYIIAIAWVGKFIGALVSSVYCSIPYKDAILLGLVMNVQGVLELGMYKMMKQAKAIDHEAFVVMCISMLLLVSTTSPLVRYLYDPSRRYAVYNQRTVMHLGDNSELRVVACIHDQENVPTMISLLEAINPSKRSPVAIYALHLIELVGRSNPLLIPHKLSKRPSSNASLSKSIVNAFRLFEQNNSGVVSVHPFTAISPYVTMHDEICTMALDKKASLIILPFHERYTTTDIWEAFKKGVKIMNGNIVDMAPCSIAIIVDCGLLHNSRPTLATWSSYRVAILFLGGADDREALAIGARMAGQPNINVTMVRLLENGSIASDNSMERKLDNDVVCKFRLNMAGNYRVKYIEEVAKDGTGTVAVLRSMKNNYELIIVGRRHEKKSPLVFGLMGLDEDKELGEVGYILASSDFRGNSSILVVQQHSIVWDAKDFTVHMSREIEDEAEHLPMYRVPA</sequence>
<name>A0A834G944_RHOSS</name>
<dbReference type="Pfam" id="PF00999">
    <property type="entry name" value="Na_H_Exchanger"/>
    <property type="match status" value="1"/>
</dbReference>
<keyword evidence="7" id="KW-0406">Ion transport</keyword>
<dbReference type="GO" id="GO:0006813">
    <property type="term" value="P:potassium ion transport"/>
    <property type="evidence" value="ECO:0007669"/>
    <property type="project" value="UniProtKB-KW"/>
</dbReference>
<dbReference type="GO" id="GO:0016020">
    <property type="term" value="C:membrane"/>
    <property type="evidence" value="ECO:0007669"/>
    <property type="project" value="UniProtKB-SubCell"/>
</dbReference>
<feature type="domain" description="Cation/H+ exchanger transmembrane" evidence="11">
    <location>
        <begin position="62"/>
        <end position="442"/>
    </location>
</feature>
<evidence type="ECO:0000256" key="3">
    <source>
        <dbReference type="ARBA" id="ARBA00022538"/>
    </source>
</evidence>
<dbReference type="GO" id="GO:0015297">
    <property type="term" value="F:antiporter activity"/>
    <property type="evidence" value="ECO:0007669"/>
    <property type="project" value="InterPro"/>
</dbReference>
<keyword evidence="2" id="KW-0813">Transport</keyword>
<evidence type="ECO:0000256" key="2">
    <source>
        <dbReference type="ARBA" id="ARBA00022448"/>
    </source>
</evidence>
<feature type="domain" description="Cation/H(+) antiporter central" evidence="12">
    <location>
        <begin position="499"/>
        <end position="625"/>
    </location>
</feature>
<dbReference type="Gene3D" id="1.20.1530.20">
    <property type="match status" value="1"/>
</dbReference>
<dbReference type="InterPro" id="IPR057291">
    <property type="entry name" value="CHX17_2nd"/>
</dbReference>
<dbReference type="PANTHER" id="PTHR32468">
    <property type="entry name" value="CATION/H + ANTIPORTER"/>
    <property type="match status" value="1"/>
</dbReference>
<feature type="transmembrane region" description="Helical" evidence="10">
    <location>
        <begin position="212"/>
        <end position="232"/>
    </location>
</feature>
<accession>A0A834G944</accession>
<evidence type="ECO:0000256" key="7">
    <source>
        <dbReference type="ARBA" id="ARBA00023065"/>
    </source>
</evidence>
<dbReference type="GO" id="GO:1902600">
    <property type="term" value="P:proton transmembrane transport"/>
    <property type="evidence" value="ECO:0007669"/>
    <property type="project" value="InterPro"/>
</dbReference>
<dbReference type="InterPro" id="IPR038770">
    <property type="entry name" value="Na+/solute_symporter_sf"/>
</dbReference>
<dbReference type="InterPro" id="IPR006153">
    <property type="entry name" value="Cation/H_exchanger_TM"/>
</dbReference>
<evidence type="ECO:0000259" key="11">
    <source>
        <dbReference type="Pfam" id="PF00999"/>
    </source>
</evidence>
<feature type="transmembrane region" description="Helical" evidence="10">
    <location>
        <begin position="110"/>
        <end position="132"/>
    </location>
</feature>
<feature type="transmembrane region" description="Helical" evidence="10">
    <location>
        <begin position="392"/>
        <end position="412"/>
    </location>
</feature>
<feature type="transmembrane region" description="Helical" evidence="10">
    <location>
        <begin position="48"/>
        <end position="67"/>
    </location>
</feature>
<feature type="transmembrane region" description="Helical" evidence="10">
    <location>
        <begin position="144"/>
        <end position="164"/>
    </location>
</feature>
<comment type="subcellular location">
    <subcellularLocation>
        <location evidence="1">Membrane</location>
        <topology evidence="1">Multi-pass membrane protein</topology>
    </subcellularLocation>
</comment>
<keyword evidence="3" id="KW-0633">Potassium transport</keyword>
<evidence type="ECO:0000256" key="9">
    <source>
        <dbReference type="ARBA" id="ARBA00038341"/>
    </source>
</evidence>
<feature type="transmembrane region" description="Helical" evidence="10">
    <location>
        <begin position="244"/>
        <end position="262"/>
    </location>
</feature>
<dbReference type="Pfam" id="PF23259">
    <property type="entry name" value="CHX17_C"/>
    <property type="match status" value="1"/>
</dbReference>
<organism evidence="14 15">
    <name type="scientific">Rhododendron simsii</name>
    <name type="common">Sims's rhododendron</name>
    <dbReference type="NCBI Taxonomy" id="118357"/>
    <lineage>
        <taxon>Eukaryota</taxon>
        <taxon>Viridiplantae</taxon>
        <taxon>Streptophyta</taxon>
        <taxon>Embryophyta</taxon>
        <taxon>Tracheophyta</taxon>
        <taxon>Spermatophyta</taxon>
        <taxon>Magnoliopsida</taxon>
        <taxon>eudicotyledons</taxon>
        <taxon>Gunneridae</taxon>
        <taxon>Pentapetalae</taxon>
        <taxon>asterids</taxon>
        <taxon>Ericales</taxon>
        <taxon>Ericaceae</taxon>
        <taxon>Ericoideae</taxon>
        <taxon>Rhodoreae</taxon>
        <taxon>Rhododendron</taxon>
    </lineage>
</organism>
<evidence type="ECO:0008006" key="16">
    <source>
        <dbReference type="Google" id="ProtNLM"/>
    </source>
</evidence>
<keyword evidence="6 10" id="KW-1133">Transmembrane helix</keyword>
<feature type="transmembrane region" description="Helical" evidence="10">
    <location>
        <begin position="424"/>
        <end position="446"/>
    </location>
</feature>
<dbReference type="OrthoDB" id="1868135at2759"/>
<comment type="caution">
    <text evidence="14">The sequence shown here is derived from an EMBL/GenBank/DDBJ whole genome shotgun (WGS) entry which is preliminary data.</text>
</comment>
<dbReference type="GO" id="GO:0012505">
    <property type="term" value="C:endomembrane system"/>
    <property type="evidence" value="ECO:0007669"/>
    <property type="project" value="TreeGrafter"/>
</dbReference>
<dbReference type="GO" id="GO:0006885">
    <property type="term" value="P:regulation of pH"/>
    <property type="evidence" value="ECO:0007669"/>
    <property type="project" value="TreeGrafter"/>
</dbReference>
<dbReference type="PANTHER" id="PTHR32468:SF114">
    <property type="entry name" value="CATION_H+ EXCHANGER DOMAIN-CONTAINING PROTEIN"/>
    <property type="match status" value="1"/>
</dbReference>
<dbReference type="InterPro" id="IPR050794">
    <property type="entry name" value="CPA2_transporter"/>
</dbReference>
<evidence type="ECO:0000256" key="4">
    <source>
        <dbReference type="ARBA" id="ARBA00022692"/>
    </source>
</evidence>
<dbReference type="InterPro" id="IPR057290">
    <property type="entry name" value="CHX17_C"/>
</dbReference>
<feature type="domain" description="Cation/H(+) antiporter C-terminal" evidence="13">
    <location>
        <begin position="639"/>
        <end position="784"/>
    </location>
</feature>
<keyword evidence="4 10" id="KW-0812">Transmembrane</keyword>
<evidence type="ECO:0000313" key="15">
    <source>
        <dbReference type="Proteomes" id="UP000626092"/>
    </source>
</evidence>
<evidence type="ECO:0000256" key="6">
    <source>
        <dbReference type="ARBA" id="ARBA00022989"/>
    </source>
</evidence>
<evidence type="ECO:0000256" key="1">
    <source>
        <dbReference type="ARBA" id="ARBA00004141"/>
    </source>
</evidence>
<dbReference type="EMBL" id="WJXA01000010">
    <property type="protein sequence ID" value="KAF7129040.1"/>
    <property type="molecule type" value="Genomic_DNA"/>
</dbReference>
<dbReference type="Proteomes" id="UP000626092">
    <property type="component" value="Unassembled WGS sequence"/>
</dbReference>
<keyword evidence="8 10" id="KW-0472">Membrane</keyword>
<feature type="transmembrane region" description="Helical" evidence="10">
    <location>
        <begin position="362"/>
        <end position="385"/>
    </location>
</feature>
<evidence type="ECO:0000259" key="12">
    <source>
        <dbReference type="Pfam" id="PF23256"/>
    </source>
</evidence>
<keyword evidence="15" id="KW-1185">Reference proteome</keyword>
<evidence type="ECO:0000256" key="5">
    <source>
        <dbReference type="ARBA" id="ARBA00022958"/>
    </source>
</evidence>
<comment type="similarity">
    <text evidence="9">Belongs to the monovalent cation:proton antiporter 2 (CPA2) transporter (TC 2.A.37) family. CHX (TC 2.A.37.4) subfamily.</text>
</comment>
<feature type="transmembrane region" description="Helical" evidence="10">
    <location>
        <begin position="170"/>
        <end position="192"/>
    </location>
</feature>
<dbReference type="Pfam" id="PF23256">
    <property type="entry name" value="CHX17_2nd"/>
    <property type="match status" value="1"/>
</dbReference>
<evidence type="ECO:0000313" key="14">
    <source>
        <dbReference type="EMBL" id="KAF7129040.1"/>
    </source>
</evidence>
<protein>
    <recommendedName>
        <fullName evidence="16">Cation/H+ exchanger domain-containing protein</fullName>
    </recommendedName>
</protein>
<evidence type="ECO:0000256" key="10">
    <source>
        <dbReference type="SAM" id="Phobius"/>
    </source>
</evidence>
<feature type="transmembrane region" description="Helical" evidence="10">
    <location>
        <begin position="79"/>
        <end position="98"/>
    </location>
</feature>
<dbReference type="AlphaFoldDB" id="A0A834G944"/>
<keyword evidence="5" id="KW-0630">Potassium</keyword>
<gene>
    <name evidence="14" type="ORF">RHSIM_Rhsim10G0004400</name>
</gene>
<feature type="transmembrane region" description="Helical" evidence="10">
    <location>
        <begin position="283"/>
        <end position="307"/>
    </location>
</feature>
<evidence type="ECO:0000259" key="13">
    <source>
        <dbReference type="Pfam" id="PF23259"/>
    </source>
</evidence>